<accession>A0A1B8GZ42</accession>
<organism evidence="1 2">
    <name type="scientific">Morganella psychrotolerans</name>
    <dbReference type="NCBI Taxonomy" id="368603"/>
    <lineage>
        <taxon>Bacteria</taxon>
        <taxon>Pseudomonadati</taxon>
        <taxon>Pseudomonadota</taxon>
        <taxon>Gammaproteobacteria</taxon>
        <taxon>Enterobacterales</taxon>
        <taxon>Morganellaceae</taxon>
        <taxon>Morganella</taxon>
    </lineage>
</organism>
<gene>
    <name evidence="1" type="ORF">AYY17_13880</name>
</gene>
<evidence type="ECO:0000313" key="1">
    <source>
        <dbReference type="EMBL" id="OBU02095.1"/>
    </source>
</evidence>
<evidence type="ECO:0000313" key="2">
    <source>
        <dbReference type="Proteomes" id="UP000092247"/>
    </source>
</evidence>
<sequence>MINHLIMLLFIHNVNKEPTKAINKAINAINLRIEVESILISYIIIYIEWIESVPFITQHFSLRDAYEFIYFT</sequence>
<dbReference type="Proteomes" id="UP000092247">
    <property type="component" value="Unassembled WGS sequence"/>
</dbReference>
<comment type="caution">
    <text evidence="1">The sequence shown here is derived from an EMBL/GenBank/DDBJ whole genome shotgun (WGS) entry which is preliminary data.</text>
</comment>
<proteinExistence type="predicted"/>
<dbReference type="AlphaFoldDB" id="A0A1B8GZ42"/>
<dbReference type="EMBL" id="LZEX01000046">
    <property type="protein sequence ID" value="OBU02095.1"/>
    <property type="molecule type" value="Genomic_DNA"/>
</dbReference>
<protein>
    <submittedName>
        <fullName evidence="1">Uncharacterized protein</fullName>
    </submittedName>
</protein>
<name>A0A1B8GZ42_9GAMM</name>
<reference evidence="1 2" key="1">
    <citation type="submission" date="2016-06" db="EMBL/GenBank/DDBJ databases">
        <authorList>
            <person name="Kjaerup R.B."/>
            <person name="Dalgaard T.S."/>
            <person name="Juul-Madsen H.R."/>
        </authorList>
    </citation>
    <scope>NUCLEOTIDE SEQUENCE [LARGE SCALE GENOMIC DNA]</scope>
    <source>
        <strain evidence="1 2">GCSL-Mp3</strain>
    </source>
</reference>